<organism evidence="2 3">
    <name type="scientific">Varunaivibrio sulfuroxidans</name>
    <dbReference type="NCBI Taxonomy" id="1773489"/>
    <lineage>
        <taxon>Bacteria</taxon>
        <taxon>Pseudomonadati</taxon>
        <taxon>Pseudomonadota</taxon>
        <taxon>Alphaproteobacteria</taxon>
        <taxon>Rhodospirillales</taxon>
        <taxon>Magnetovibrionaceae</taxon>
        <taxon>Varunaivibrio</taxon>
    </lineage>
</organism>
<feature type="region of interest" description="Disordered" evidence="1">
    <location>
        <begin position="1"/>
        <end position="22"/>
    </location>
</feature>
<evidence type="ECO:0000256" key="1">
    <source>
        <dbReference type="SAM" id="MobiDB-lite"/>
    </source>
</evidence>
<sequence>MSLFGRSQQKGSNAPIGPPVDPVWARDSRGRFHRFLPLDPEEAGLNGKGGVFVIWHAGVQPAWVYVGQSDDLAGTLHMVGNDKDILSFEVNGGLFVTWSFVLKEFRSGVVRYLEETLHPLVPTRDEWPQETHPIAVFSPGGEPKNPSA</sequence>
<evidence type="ECO:0000313" key="3">
    <source>
        <dbReference type="Proteomes" id="UP000295304"/>
    </source>
</evidence>
<dbReference type="OrthoDB" id="8446311at2"/>
<evidence type="ECO:0000313" key="2">
    <source>
        <dbReference type="EMBL" id="TCS63533.1"/>
    </source>
</evidence>
<proteinExistence type="predicted"/>
<dbReference type="Proteomes" id="UP000295304">
    <property type="component" value="Unassembled WGS sequence"/>
</dbReference>
<protein>
    <submittedName>
        <fullName evidence="2">Uncharacterized protein</fullName>
    </submittedName>
</protein>
<accession>A0A4R3JEA2</accession>
<gene>
    <name evidence="2" type="ORF">EDD55_103155</name>
</gene>
<name>A0A4R3JEA2_9PROT</name>
<dbReference type="AlphaFoldDB" id="A0A4R3JEA2"/>
<comment type="caution">
    <text evidence="2">The sequence shown here is derived from an EMBL/GenBank/DDBJ whole genome shotgun (WGS) entry which is preliminary data.</text>
</comment>
<dbReference type="EMBL" id="SLZW01000003">
    <property type="protein sequence ID" value="TCS63533.1"/>
    <property type="molecule type" value="Genomic_DNA"/>
</dbReference>
<dbReference type="RefSeq" id="WP_132938507.1">
    <property type="nucleotide sequence ID" value="NZ_CP119676.1"/>
</dbReference>
<feature type="compositionally biased region" description="Polar residues" evidence="1">
    <location>
        <begin position="1"/>
        <end position="12"/>
    </location>
</feature>
<reference evidence="2 3" key="1">
    <citation type="submission" date="2019-03" db="EMBL/GenBank/DDBJ databases">
        <title>Genomic Encyclopedia of Type Strains, Phase IV (KMG-IV): sequencing the most valuable type-strain genomes for metagenomic binning, comparative biology and taxonomic classification.</title>
        <authorList>
            <person name="Goeker M."/>
        </authorList>
    </citation>
    <scope>NUCLEOTIDE SEQUENCE [LARGE SCALE GENOMIC DNA]</scope>
    <source>
        <strain evidence="2 3">DSM 101688</strain>
    </source>
</reference>
<keyword evidence="3" id="KW-1185">Reference proteome</keyword>